<feature type="signal peptide" evidence="1">
    <location>
        <begin position="1"/>
        <end position="26"/>
    </location>
</feature>
<dbReference type="AlphaFoldDB" id="A0A7X4LQ05"/>
<organism evidence="2 3">
    <name type="scientific">Vibrio eleionomae</name>
    <dbReference type="NCBI Taxonomy" id="2653505"/>
    <lineage>
        <taxon>Bacteria</taxon>
        <taxon>Pseudomonadati</taxon>
        <taxon>Pseudomonadota</taxon>
        <taxon>Gammaproteobacteria</taxon>
        <taxon>Vibrionales</taxon>
        <taxon>Vibrionaceae</taxon>
        <taxon>Vibrio</taxon>
    </lineage>
</organism>
<proteinExistence type="predicted"/>
<reference evidence="2 3" key="1">
    <citation type="submission" date="2019-10" db="EMBL/GenBank/DDBJ databases">
        <title>Vibrio sp. nov. isolated from a shrimp pond.</title>
        <authorList>
            <person name="Gomez-Gil B."/>
            <person name="Enciso-Ibarra J."/>
            <person name="Enciso-Ibarra K."/>
            <person name="Bolan-Mejia C."/>
        </authorList>
    </citation>
    <scope>NUCLEOTIDE SEQUENCE [LARGE SCALE GENOMIC DNA]</scope>
    <source>
        <strain evidence="2 3">CAIM 722</strain>
    </source>
</reference>
<dbReference type="PANTHER" id="PTHR32015:SF5">
    <property type="entry name" value="LIPASE RELATED"/>
    <property type="match status" value="1"/>
</dbReference>
<dbReference type="InterPro" id="IPR002918">
    <property type="entry name" value="Lipase_EstA/Esterase_EstB"/>
</dbReference>
<dbReference type="Proteomes" id="UP000462621">
    <property type="component" value="Unassembled WGS sequence"/>
</dbReference>
<sequence>MNNVKLKRLTTLLLSTTVLVSPISYADKSQTASSSPSFAADFHPGLNFGGFGGGKCQATKTPVIFIHGAATTSSNWLVKPTGPNLAPNAASVYQTFKDNGYNDCELFAVTYTSHEEQVNPEKNQQQVEKYNLLYDFIRRVRQYSNKSQVDIVAYSQGVSLALATFEYKSAWGYVRRFVNIAGPMRGLPACKGVGPADDKFPICHAQSLENAFVFGLFPSEDSWNGYNEWTSDSGQKSLRAMPKHEPQVQFYTIDAGNQDATLCPSVDKHDCALNATFTNSKNVLAQLNIGEGSKATQSAITQNKEGSQSLGGDKDGVGHYRVMTNAGSIVLNMLTSECQGADCAKGYHGSVIDQTKISTP</sequence>
<name>A0A7X4LQ05_9VIBR</name>
<dbReference type="InterPro" id="IPR029058">
    <property type="entry name" value="AB_hydrolase_fold"/>
</dbReference>
<dbReference type="GO" id="GO:0016042">
    <property type="term" value="P:lipid catabolic process"/>
    <property type="evidence" value="ECO:0007669"/>
    <property type="project" value="InterPro"/>
</dbReference>
<dbReference type="PANTHER" id="PTHR32015">
    <property type="entry name" value="FASTING INDUCED LIPASE"/>
    <property type="match status" value="1"/>
</dbReference>
<dbReference type="Pfam" id="PF01674">
    <property type="entry name" value="Lipase_2"/>
    <property type="match status" value="1"/>
</dbReference>
<dbReference type="Gene3D" id="3.40.50.1820">
    <property type="entry name" value="alpha/beta hydrolase"/>
    <property type="match status" value="1"/>
</dbReference>
<comment type="caution">
    <text evidence="2">The sequence shown here is derived from an EMBL/GenBank/DDBJ whole genome shotgun (WGS) entry which is preliminary data.</text>
</comment>
<accession>A0A7X4LQ05</accession>
<dbReference type="EMBL" id="WEKT01000058">
    <property type="protein sequence ID" value="MZI95491.1"/>
    <property type="molecule type" value="Genomic_DNA"/>
</dbReference>
<evidence type="ECO:0000313" key="3">
    <source>
        <dbReference type="Proteomes" id="UP000462621"/>
    </source>
</evidence>
<keyword evidence="3" id="KW-1185">Reference proteome</keyword>
<feature type="chain" id="PRO_5030712532" evidence="1">
    <location>
        <begin position="27"/>
        <end position="360"/>
    </location>
</feature>
<dbReference type="RefSeq" id="WP_161157972.1">
    <property type="nucleotide sequence ID" value="NZ_WEKT01000058.1"/>
</dbReference>
<dbReference type="SUPFAM" id="SSF53474">
    <property type="entry name" value="alpha/beta-Hydrolases"/>
    <property type="match status" value="1"/>
</dbReference>
<evidence type="ECO:0000313" key="2">
    <source>
        <dbReference type="EMBL" id="MZI95491.1"/>
    </source>
</evidence>
<evidence type="ECO:0000256" key="1">
    <source>
        <dbReference type="SAM" id="SignalP"/>
    </source>
</evidence>
<dbReference type="GO" id="GO:0016298">
    <property type="term" value="F:lipase activity"/>
    <property type="evidence" value="ECO:0007669"/>
    <property type="project" value="TreeGrafter"/>
</dbReference>
<gene>
    <name evidence="2" type="ORF">F9817_20135</name>
</gene>
<protein>
    <submittedName>
        <fullName evidence="2">Lipase</fullName>
    </submittedName>
</protein>
<keyword evidence="1" id="KW-0732">Signal</keyword>